<evidence type="ECO:0000256" key="2">
    <source>
        <dbReference type="SAM" id="SignalP"/>
    </source>
</evidence>
<keyword evidence="4" id="KW-1185">Reference proteome</keyword>
<name>A0ABR3S5M0_9PLEO</name>
<dbReference type="Proteomes" id="UP001521785">
    <property type="component" value="Unassembled WGS sequence"/>
</dbReference>
<evidence type="ECO:0008006" key="5">
    <source>
        <dbReference type="Google" id="ProtNLM"/>
    </source>
</evidence>
<feature type="chain" id="PRO_5045835831" description="Peptidase domain-containing protein" evidence="2">
    <location>
        <begin position="21"/>
        <end position="357"/>
    </location>
</feature>
<proteinExistence type="predicted"/>
<protein>
    <recommendedName>
        <fullName evidence="5">Peptidase domain-containing protein</fullName>
    </recommendedName>
</protein>
<evidence type="ECO:0000313" key="4">
    <source>
        <dbReference type="Proteomes" id="UP001521785"/>
    </source>
</evidence>
<keyword evidence="2" id="KW-0732">Signal</keyword>
<dbReference type="Gene3D" id="3.40.390.10">
    <property type="entry name" value="Collagenase (Catalytic Domain)"/>
    <property type="match status" value="1"/>
</dbReference>
<reference evidence="3 4" key="1">
    <citation type="submission" date="2024-02" db="EMBL/GenBank/DDBJ databases">
        <title>De novo assembly and annotation of 12 fungi associated with fruit tree decline syndrome in Ontario, Canada.</title>
        <authorList>
            <person name="Sulman M."/>
            <person name="Ellouze W."/>
            <person name="Ilyukhin E."/>
        </authorList>
    </citation>
    <scope>NUCLEOTIDE SEQUENCE [LARGE SCALE GENOMIC DNA]</scope>
    <source>
        <strain evidence="3 4">M42-189</strain>
    </source>
</reference>
<evidence type="ECO:0000256" key="1">
    <source>
        <dbReference type="SAM" id="MobiDB-lite"/>
    </source>
</evidence>
<sequence length="357" mass="40073">MKTFTNKIVAVAAVFAVVQAHPQGGLHFASLNPTWTVKRALYNLDKVSDQGQKDKLTQGLKDAVTIAAKVLEKMDDDAHKDKLGYWFGDKKSGENEKEIIRQVYKNFVGSNSDGTGADTLGQVLVFSDDYWKPTDRELPGVGDGNTAYCSLEKDGKTGAAYYKSTADKKPGMHYCDKVFDRTNLETLTKDSCAKLGDHISTAVWTKNFIGANVLHEFMHYPRVGKDAVGTLIGDTKYDAYQCRVLATNSDLIPNDPDGKQWKERTIINADTYVWYALDIAFQEICKKTFSGPRDERDDDETNQDWPDSNPDTDETWDGNCNYKREQCERLEEHFQLRLELNFVSGVAIQHLPQAVAA</sequence>
<comment type="caution">
    <text evidence="3">The sequence shown here is derived from an EMBL/GenBank/DDBJ whole genome shotgun (WGS) entry which is preliminary data.</text>
</comment>
<gene>
    <name evidence="3" type="ORF">SLS60_000201</name>
</gene>
<dbReference type="SUPFAM" id="SSF55486">
    <property type="entry name" value="Metalloproteases ('zincins'), catalytic domain"/>
    <property type="match status" value="1"/>
</dbReference>
<dbReference type="InterPro" id="IPR024079">
    <property type="entry name" value="MetalloPept_cat_dom_sf"/>
</dbReference>
<feature type="region of interest" description="Disordered" evidence="1">
    <location>
        <begin position="291"/>
        <end position="317"/>
    </location>
</feature>
<accession>A0ABR3S5M0</accession>
<organism evidence="3 4">
    <name type="scientific">Paraconiothyrium brasiliense</name>
    <dbReference type="NCBI Taxonomy" id="300254"/>
    <lineage>
        <taxon>Eukaryota</taxon>
        <taxon>Fungi</taxon>
        <taxon>Dikarya</taxon>
        <taxon>Ascomycota</taxon>
        <taxon>Pezizomycotina</taxon>
        <taxon>Dothideomycetes</taxon>
        <taxon>Pleosporomycetidae</taxon>
        <taxon>Pleosporales</taxon>
        <taxon>Massarineae</taxon>
        <taxon>Didymosphaeriaceae</taxon>
        <taxon>Paraconiothyrium</taxon>
    </lineage>
</organism>
<evidence type="ECO:0000313" key="3">
    <source>
        <dbReference type="EMBL" id="KAL1611978.1"/>
    </source>
</evidence>
<dbReference type="EMBL" id="JAKJXO020000001">
    <property type="protein sequence ID" value="KAL1611978.1"/>
    <property type="molecule type" value="Genomic_DNA"/>
</dbReference>
<feature type="signal peptide" evidence="2">
    <location>
        <begin position="1"/>
        <end position="20"/>
    </location>
</feature>